<dbReference type="Gene3D" id="2.120.10.30">
    <property type="entry name" value="TolB, C-terminal domain"/>
    <property type="match status" value="1"/>
</dbReference>
<dbReference type="GO" id="GO:0061630">
    <property type="term" value="F:ubiquitin protein ligase activity"/>
    <property type="evidence" value="ECO:0007669"/>
    <property type="project" value="TreeGrafter"/>
</dbReference>
<accession>A0A8K0F1Y9</accession>
<dbReference type="InterPro" id="IPR050952">
    <property type="entry name" value="TRIM-NHL_E3_ligases"/>
</dbReference>
<feature type="repeat" description="NHL" evidence="2">
    <location>
        <begin position="414"/>
        <end position="457"/>
    </location>
</feature>
<dbReference type="GO" id="GO:0000209">
    <property type="term" value="P:protein polyubiquitination"/>
    <property type="evidence" value="ECO:0007669"/>
    <property type="project" value="TreeGrafter"/>
</dbReference>
<feature type="repeat" description="NHL" evidence="2">
    <location>
        <begin position="600"/>
        <end position="643"/>
    </location>
</feature>
<dbReference type="InterPro" id="IPR001258">
    <property type="entry name" value="NHL_repeat"/>
</dbReference>
<feature type="domain" description="DED" evidence="4">
    <location>
        <begin position="18"/>
        <end position="96"/>
    </location>
</feature>
<dbReference type="PROSITE" id="PS50168">
    <property type="entry name" value="DED"/>
    <property type="match status" value="1"/>
</dbReference>
<dbReference type="FunFam" id="2.40.10.500:FF:000001">
    <property type="entry name" value="tripartite motif-containing protein 3-like"/>
    <property type="match status" value="1"/>
</dbReference>
<dbReference type="FunFam" id="2.120.10.30:FF:000096">
    <property type="entry name" value="Uncharacterized protein"/>
    <property type="match status" value="1"/>
</dbReference>
<dbReference type="InterPro" id="IPR011042">
    <property type="entry name" value="6-blade_b-propeller_TolB-like"/>
</dbReference>
<keyword evidence="6" id="KW-1185">Reference proteome</keyword>
<keyword evidence="1" id="KW-0677">Repeat</keyword>
<dbReference type="GO" id="GO:0042981">
    <property type="term" value="P:regulation of apoptotic process"/>
    <property type="evidence" value="ECO:0007669"/>
    <property type="project" value="InterPro"/>
</dbReference>
<proteinExistence type="predicted"/>
<dbReference type="SUPFAM" id="SSF101898">
    <property type="entry name" value="NHL repeat"/>
    <property type="match status" value="1"/>
</dbReference>
<reference evidence="5" key="1">
    <citation type="submission" date="2022-01" db="EMBL/GenBank/DDBJ databases">
        <authorList>
            <person name="Braso-Vives M."/>
        </authorList>
    </citation>
    <scope>NUCLEOTIDE SEQUENCE</scope>
</reference>
<feature type="region of interest" description="Disordered" evidence="3">
    <location>
        <begin position="340"/>
        <end position="384"/>
    </location>
</feature>
<dbReference type="Pfam" id="PF01436">
    <property type="entry name" value="NHL"/>
    <property type="match status" value="2"/>
</dbReference>
<dbReference type="SMART" id="SM00031">
    <property type="entry name" value="DED"/>
    <property type="match status" value="1"/>
</dbReference>
<feature type="compositionally biased region" description="Low complexity" evidence="3">
    <location>
        <begin position="108"/>
        <end position="122"/>
    </location>
</feature>
<evidence type="ECO:0000313" key="5">
    <source>
        <dbReference type="EMBL" id="CAH1271090.1"/>
    </source>
</evidence>
<sequence length="683" mass="76064">MAGPVRERVTAADRRHFDFAETLLRISDELTEEETADVKLFCRHLIPKSQAVQLRRAVDVFNELIELDKIDQENLDFIEEILERIGRPDLIRDILRPFQPPDREIPENPELQPENPELPLKNQGTSHKEASANGNGTSDTYVVVQGQMRMVQETLDRLRNDLARLSGTSRSQVKFRGYKKDESFLVHFSIPRESAALLRHMAQHSDPRLVYMGVKSLQIDAEVPIKVQQEELLCGNKRQMPVDDIEVGCSTRTKQQRAPESWTRLSALNLFSDALSLHLQAAASLEYQGFSYGLIRALVQNYQLREHKMRQLIQNLRNAEKAAKQDGQVEKTDAATQTHLADAADTTGSSGDVSDQFGEESPANEDNEAARQGSDGGSDGREAVFGTEATKGGQHIAGVEEAASPFTWDLKQGVITFGGKGSEPGMFQYPRGVLVSPRNEIFVTDKGNRRVQVHSTGGVYIRHFPTVVPGTEDNDMEPHDICMDANGTLWVVGVGEIAHHVVQYGTDGTTMKRFDLPMNKYNLSRSIAVDMRTNHILVTDDYRGEVQVFRPDGSAERTVRRQEGKMTGVGCIAVDGKGNLLVTDWSINSIYVFDESGDFLFKFGGKGSGEGQLKDPRGICTDTSGHIIVADRRNRRVQIFTRNGEYVRAINVGSEIQGLAVGPQGQLVVTSWRDNTVSVFHNY</sequence>
<evidence type="ECO:0000256" key="3">
    <source>
        <dbReference type="SAM" id="MobiDB-lite"/>
    </source>
</evidence>
<dbReference type="PANTHER" id="PTHR24104">
    <property type="entry name" value="E3 UBIQUITIN-PROTEIN LIGASE NHLRC1-RELATED"/>
    <property type="match status" value="1"/>
</dbReference>
<dbReference type="InterPro" id="IPR032715">
    <property type="entry name" value="NCOA6_TRADD-N"/>
</dbReference>
<dbReference type="SUPFAM" id="SSF47986">
    <property type="entry name" value="DEATH domain"/>
    <property type="match status" value="1"/>
</dbReference>
<dbReference type="Gene3D" id="1.10.533.10">
    <property type="entry name" value="Death Domain, Fas"/>
    <property type="match status" value="1"/>
</dbReference>
<dbReference type="Gene3D" id="2.40.10.500">
    <property type="match status" value="1"/>
</dbReference>
<dbReference type="PROSITE" id="PS51125">
    <property type="entry name" value="NHL"/>
    <property type="match status" value="2"/>
</dbReference>
<dbReference type="InterPro" id="IPR001875">
    <property type="entry name" value="DED_dom"/>
</dbReference>
<feature type="region of interest" description="Disordered" evidence="3">
    <location>
        <begin position="98"/>
        <end position="137"/>
    </location>
</feature>
<dbReference type="Proteomes" id="UP000838412">
    <property type="component" value="Chromosome 8"/>
</dbReference>
<dbReference type="Pfam" id="PF01335">
    <property type="entry name" value="DED"/>
    <property type="match status" value="1"/>
</dbReference>
<dbReference type="EMBL" id="OV696693">
    <property type="protein sequence ID" value="CAH1271090.1"/>
    <property type="molecule type" value="Genomic_DNA"/>
</dbReference>
<evidence type="ECO:0000313" key="6">
    <source>
        <dbReference type="Proteomes" id="UP000838412"/>
    </source>
</evidence>
<dbReference type="InterPro" id="IPR011029">
    <property type="entry name" value="DEATH-like_dom_sf"/>
</dbReference>
<name>A0A8K0F1Y9_BRALA</name>
<dbReference type="Pfam" id="PF13820">
    <property type="entry name" value="NCOA6_TRADD-N"/>
    <property type="match status" value="1"/>
</dbReference>
<dbReference type="OrthoDB" id="10049912at2759"/>
<dbReference type="GO" id="GO:0043161">
    <property type="term" value="P:proteasome-mediated ubiquitin-dependent protein catabolic process"/>
    <property type="evidence" value="ECO:0007669"/>
    <property type="project" value="TreeGrafter"/>
</dbReference>
<dbReference type="PANTHER" id="PTHR24104:SF50">
    <property type="entry name" value="SMP-30_GLUCONOLACTONASE_LRE-LIKE REGION DOMAIN-CONTAINING PROTEIN"/>
    <property type="match status" value="1"/>
</dbReference>
<protein>
    <submittedName>
        <fullName evidence="5">TRIM3 protein</fullName>
    </submittedName>
</protein>
<organism evidence="5 6">
    <name type="scientific">Branchiostoma lanceolatum</name>
    <name type="common">Common lancelet</name>
    <name type="synonym">Amphioxus lanceolatum</name>
    <dbReference type="NCBI Taxonomy" id="7740"/>
    <lineage>
        <taxon>Eukaryota</taxon>
        <taxon>Metazoa</taxon>
        <taxon>Chordata</taxon>
        <taxon>Cephalochordata</taxon>
        <taxon>Leptocardii</taxon>
        <taxon>Amphioxiformes</taxon>
        <taxon>Branchiostomatidae</taxon>
        <taxon>Branchiostoma</taxon>
    </lineage>
</organism>
<evidence type="ECO:0000256" key="2">
    <source>
        <dbReference type="PROSITE-ProRule" id="PRU00504"/>
    </source>
</evidence>
<evidence type="ECO:0000256" key="1">
    <source>
        <dbReference type="ARBA" id="ARBA00022737"/>
    </source>
</evidence>
<dbReference type="AlphaFoldDB" id="A0A8K0F1Y9"/>
<evidence type="ECO:0000259" key="4">
    <source>
        <dbReference type="PROSITE" id="PS50168"/>
    </source>
</evidence>
<dbReference type="CDD" id="cd00045">
    <property type="entry name" value="DED"/>
    <property type="match status" value="1"/>
</dbReference>
<gene>
    <name evidence="5" type="primary">TRIM3</name>
    <name evidence="5" type="ORF">BLAG_LOCUS23198</name>
</gene>